<evidence type="ECO:0000256" key="2">
    <source>
        <dbReference type="SAM" id="MobiDB-lite"/>
    </source>
</evidence>
<feature type="compositionally biased region" description="Polar residues" evidence="2">
    <location>
        <begin position="160"/>
        <end position="178"/>
    </location>
</feature>
<comment type="caution">
    <text evidence="3">The sequence shown here is derived from an EMBL/GenBank/DDBJ whole genome shotgun (WGS) entry which is preliminary data.</text>
</comment>
<accession>A0AAV7UMC5</accession>
<evidence type="ECO:0000313" key="4">
    <source>
        <dbReference type="Proteomes" id="UP001066276"/>
    </source>
</evidence>
<feature type="coiled-coil region" evidence="1">
    <location>
        <begin position="5"/>
        <end position="39"/>
    </location>
</feature>
<keyword evidence="4" id="KW-1185">Reference proteome</keyword>
<proteinExistence type="predicted"/>
<organism evidence="3 4">
    <name type="scientific">Pleurodeles waltl</name>
    <name type="common">Iberian ribbed newt</name>
    <dbReference type="NCBI Taxonomy" id="8319"/>
    <lineage>
        <taxon>Eukaryota</taxon>
        <taxon>Metazoa</taxon>
        <taxon>Chordata</taxon>
        <taxon>Craniata</taxon>
        <taxon>Vertebrata</taxon>
        <taxon>Euteleostomi</taxon>
        <taxon>Amphibia</taxon>
        <taxon>Batrachia</taxon>
        <taxon>Caudata</taxon>
        <taxon>Salamandroidea</taxon>
        <taxon>Salamandridae</taxon>
        <taxon>Pleurodelinae</taxon>
        <taxon>Pleurodeles</taxon>
    </lineage>
</organism>
<protein>
    <submittedName>
        <fullName evidence="3">Uncharacterized protein</fullName>
    </submittedName>
</protein>
<feature type="compositionally biased region" description="Basic and acidic residues" evidence="2">
    <location>
        <begin position="116"/>
        <end position="129"/>
    </location>
</feature>
<reference evidence="3" key="1">
    <citation type="journal article" date="2022" name="bioRxiv">
        <title>Sequencing and chromosome-scale assembly of the giantPleurodeles waltlgenome.</title>
        <authorList>
            <person name="Brown T."/>
            <person name="Elewa A."/>
            <person name="Iarovenko S."/>
            <person name="Subramanian E."/>
            <person name="Araus A.J."/>
            <person name="Petzold A."/>
            <person name="Susuki M."/>
            <person name="Suzuki K.-i.T."/>
            <person name="Hayashi T."/>
            <person name="Toyoda A."/>
            <person name="Oliveira C."/>
            <person name="Osipova E."/>
            <person name="Leigh N.D."/>
            <person name="Simon A."/>
            <person name="Yun M.H."/>
        </authorList>
    </citation>
    <scope>NUCLEOTIDE SEQUENCE</scope>
    <source>
        <strain evidence="3">20211129_DDA</strain>
        <tissue evidence="3">Liver</tissue>
    </source>
</reference>
<keyword evidence="1" id="KW-0175">Coiled coil</keyword>
<dbReference type="EMBL" id="JANPWB010000005">
    <property type="protein sequence ID" value="KAJ1189771.1"/>
    <property type="molecule type" value="Genomic_DNA"/>
</dbReference>
<dbReference type="AlphaFoldDB" id="A0AAV7UMC5"/>
<gene>
    <name evidence="3" type="ORF">NDU88_006513</name>
</gene>
<evidence type="ECO:0000313" key="3">
    <source>
        <dbReference type="EMBL" id="KAJ1189771.1"/>
    </source>
</evidence>
<evidence type="ECO:0000256" key="1">
    <source>
        <dbReference type="SAM" id="Coils"/>
    </source>
</evidence>
<feature type="compositionally biased region" description="Basic residues" evidence="2">
    <location>
        <begin position="140"/>
        <end position="154"/>
    </location>
</feature>
<feature type="region of interest" description="Disordered" evidence="2">
    <location>
        <begin position="108"/>
        <end position="178"/>
    </location>
</feature>
<name>A0AAV7UMC5_PLEWA</name>
<sequence length="178" mass="21283">MILIVETARELIETLAIEIQTLEEELKNQDSVLEAKKQLEMVNQELDSFDAYLTKRKSDKLRKDIRWFTQEKAYPYLSDKYYQNYNQTGQSADRQFWTSKKIVTFSDTSESEVEGTSDRLEQSDNRSSYHDGFNQSNRFLSRRGSQRTRFRGQQRGRYYNTDTPTHFLQTRRQQYGRD</sequence>
<dbReference type="Proteomes" id="UP001066276">
    <property type="component" value="Chromosome 3_1"/>
</dbReference>